<dbReference type="AlphaFoldDB" id="A0AA39R1G8"/>
<evidence type="ECO:0000256" key="4">
    <source>
        <dbReference type="ARBA" id="ARBA00022771"/>
    </source>
</evidence>
<dbReference type="GO" id="GO:0005737">
    <property type="term" value="C:cytoplasm"/>
    <property type="evidence" value="ECO:0007669"/>
    <property type="project" value="TreeGrafter"/>
</dbReference>
<evidence type="ECO:0000256" key="8">
    <source>
        <dbReference type="ARBA" id="ARBA00023242"/>
    </source>
</evidence>
<comment type="catalytic activity">
    <reaction evidence="10 12">
        <text>O-phospho-L-threonyl-[protein] + H2O = L-threonyl-[protein] + phosphate</text>
        <dbReference type="Rhea" id="RHEA:47004"/>
        <dbReference type="Rhea" id="RHEA-COMP:11060"/>
        <dbReference type="Rhea" id="RHEA-COMP:11605"/>
        <dbReference type="ChEBI" id="CHEBI:15377"/>
        <dbReference type="ChEBI" id="CHEBI:30013"/>
        <dbReference type="ChEBI" id="CHEBI:43474"/>
        <dbReference type="ChEBI" id="CHEBI:61977"/>
        <dbReference type="EC" id="3.1.3.16"/>
    </reaction>
</comment>
<evidence type="ECO:0000256" key="1">
    <source>
        <dbReference type="ARBA" id="ARBA00004123"/>
    </source>
</evidence>
<gene>
    <name evidence="15" type="ORF">JMJ35_006156</name>
</gene>
<dbReference type="GO" id="GO:0008420">
    <property type="term" value="F:RNA polymerase II CTD heptapeptide repeat phosphatase activity"/>
    <property type="evidence" value="ECO:0007669"/>
    <property type="project" value="UniProtKB-UniRule"/>
</dbReference>
<organism evidence="15 16">
    <name type="scientific">Cladonia borealis</name>
    <dbReference type="NCBI Taxonomy" id="184061"/>
    <lineage>
        <taxon>Eukaryota</taxon>
        <taxon>Fungi</taxon>
        <taxon>Dikarya</taxon>
        <taxon>Ascomycota</taxon>
        <taxon>Pezizomycotina</taxon>
        <taxon>Lecanoromycetes</taxon>
        <taxon>OSLEUM clade</taxon>
        <taxon>Lecanoromycetidae</taxon>
        <taxon>Lecanorales</taxon>
        <taxon>Lecanorineae</taxon>
        <taxon>Cladoniaceae</taxon>
        <taxon>Cladonia</taxon>
    </lineage>
</organism>
<dbReference type="EMBL" id="JAFEKC020000013">
    <property type="protein sequence ID" value="KAK0511583.1"/>
    <property type="molecule type" value="Genomic_DNA"/>
</dbReference>
<evidence type="ECO:0000256" key="9">
    <source>
        <dbReference type="ARBA" id="ARBA00047761"/>
    </source>
</evidence>
<evidence type="ECO:0000256" key="3">
    <source>
        <dbReference type="ARBA" id="ARBA00022723"/>
    </source>
</evidence>
<dbReference type="InterPro" id="IPR038534">
    <property type="entry name" value="Rtr1/RPAP2_sf"/>
</dbReference>
<evidence type="ECO:0000313" key="15">
    <source>
        <dbReference type="EMBL" id="KAK0511583.1"/>
    </source>
</evidence>
<dbReference type="InterPro" id="IPR039693">
    <property type="entry name" value="Rtr1/RPAP2"/>
</dbReference>
<comment type="function">
    <text evidence="12">Putative RNA polymerase II subunit B1 C-terminal domain (CTD) phosphatase involved in RNA polymerase II transcription regulation.</text>
</comment>
<dbReference type="EC" id="3.1.3.16" evidence="12"/>
<keyword evidence="7 12" id="KW-0904">Protein phosphatase</keyword>
<evidence type="ECO:0000256" key="7">
    <source>
        <dbReference type="ARBA" id="ARBA00022912"/>
    </source>
</evidence>
<evidence type="ECO:0000256" key="5">
    <source>
        <dbReference type="ARBA" id="ARBA00022801"/>
    </source>
</evidence>
<feature type="region of interest" description="Disordered" evidence="13">
    <location>
        <begin position="1"/>
        <end position="26"/>
    </location>
</feature>
<evidence type="ECO:0000256" key="13">
    <source>
        <dbReference type="SAM" id="MobiDB-lite"/>
    </source>
</evidence>
<keyword evidence="6 12" id="KW-0862">Zinc</keyword>
<comment type="similarity">
    <text evidence="2 11 12">Belongs to the RPAP2 family.</text>
</comment>
<dbReference type="GO" id="GO:0008270">
    <property type="term" value="F:zinc ion binding"/>
    <property type="evidence" value="ECO:0007669"/>
    <property type="project" value="UniProtKB-KW"/>
</dbReference>
<feature type="region of interest" description="Disordered" evidence="13">
    <location>
        <begin position="271"/>
        <end position="293"/>
    </location>
</feature>
<comment type="caution">
    <text evidence="15">The sequence shown here is derived from an EMBL/GenBank/DDBJ whole genome shotgun (WGS) entry which is preliminary data.</text>
</comment>
<protein>
    <recommendedName>
        <fullName evidence="12">RNA polymerase II subunit B1 CTD phosphatase RPAP2 homolog</fullName>
        <ecNumber evidence="12">3.1.3.16</ecNumber>
    </recommendedName>
</protein>
<keyword evidence="5 12" id="KW-0378">Hydrolase</keyword>
<dbReference type="GO" id="GO:0005634">
    <property type="term" value="C:nucleus"/>
    <property type="evidence" value="ECO:0007669"/>
    <property type="project" value="UniProtKB-SubCell"/>
</dbReference>
<evidence type="ECO:0000256" key="2">
    <source>
        <dbReference type="ARBA" id="ARBA00005676"/>
    </source>
</evidence>
<keyword evidence="8 12" id="KW-0539">Nucleus</keyword>
<name>A0AA39R1G8_9LECA</name>
<evidence type="ECO:0000256" key="11">
    <source>
        <dbReference type="PROSITE-ProRule" id="PRU00812"/>
    </source>
</evidence>
<keyword evidence="4 12" id="KW-0863">Zinc-finger</keyword>
<sequence length="293" mass="32945">MPRSILKSSLSTIGPSPPAARSRDDRNRETAIYHAQLIQQQKEVETLILASTEKLLDLPSFSSADPAHPCSTDSELVKSSLRLFQPSDYDSLIEERNINKQCGYVLCPRPNRLQDTQAKYRILYGRGRGPDALKIVERQTLEQWCSDDCGKRALYIKVQLNEEPAWTRSHTIDGTILLLEDIPNHQSGEDGKASQQEHVKSLDLDREEDLAAHMRTLAIERGDNNASSKILRLAELDIREKTITEDEAFVPAPPTTDEVTADSQGCIEGYRPQFSGKKLQEESSDEEDLLETI</sequence>
<evidence type="ECO:0000259" key="14">
    <source>
        <dbReference type="PROSITE" id="PS51479"/>
    </source>
</evidence>
<dbReference type="InterPro" id="IPR007308">
    <property type="entry name" value="Rtr1/RPAP2_dom"/>
</dbReference>
<feature type="compositionally biased region" description="Polar residues" evidence="13">
    <location>
        <begin position="1"/>
        <end position="14"/>
    </location>
</feature>
<dbReference type="PROSITE" id="PS51479">
    <property type="entry name" value="ZF_RTR1"/>
    <property type="match status" value="1"/>
</dbReference>
<reference evidence="15" key="1">
    <citation type="submission" date="2023-03" db="EMBL/GenBank/DDBJ databases">
        <title>Complete genome of Cladonia borealis.</title>
        <authorList>
            <person name="Park H."/>
        </authorList>
    </citation>
    <scope>NUCLEOTIDE SEQUENCE</scope>
    <source>
        <strain evidence="15">ANT050790</strain>
    </source>
</reference>
<dbReference type="PANTHER" id="PTHR14732">
    <property type="entry name" value="RNA POLYMERASE II SUBUNIT B1 CTD PHOSPHATASE RPAP2-RELATED"/>
    <property type="match status" value="1"/>
</dbReference>
<comment type="subcellular location">
    <subcellularLocation>
        <location evidence="1 12">Nucleus</location>
    </subcellularLocation>
</comment>
<feature type="domain" description="RTR1-type" evidence="14">
    <location>
        <begin position="79"/>
        <end position="169"/>
    </location>
</feature>
<dbReference type="GO" id="GO:0043175">
    <property type="term" value="F:RNA polymerase core enzyme binding"/>
    <property type="evidence" value="ECO:0007669"/>
    <property type="project" value="UniProtKB-UniRule"/>
</dbReference>
<keyword evidence="16" id="KW-1185">Reference proteome</keyword>
<comment type="catalytic activity">
    <reaction evidence="9 12">
        <text>O-phospho-L-seryl-[protein] + H2O = L-seryl-[protein] + phosphate</text>
        <dbReference type="Rhea" id="RHEA:20629"/>
        <dbReference type="Rhea" id="RHEA-COMP:9863"/>
        <dbReference type="Rhea" id="RHEA-COMP:11604"/>
        <dbReference type="ChEBI" id="CHEBI:15377"/>
        <dbReference type="ChEBI" id="CHEBI:29999"/>
        <dbReference type="ChEBI" id="CHEBI:43474"/>
        <dbReference type="ChEBI" id="CHEBI:83421"/>
        <dbReference type="EC" id="3.1.3.16"/>
    </reaction>
</comment>
<dbReference type="Proteomes" id="UP001166286">
    <property type="component" value="Unassembled WGS sequence"/>
</dbReference>
<feature type="compositionally biased region" description="Acidic residues" evidence="13">
    <location>
        <begin position="282"/>
        <end position="293"/>
    </location>
</feature>
<evidence type="ECO:0000313" key="16">
    <source>
        <dbReference type="Proteomes" id="UP001166286"/>
    </source>
</evidence>
<proteinExistence type="inferred from homology"/>
<evidence type="ECO:0000256" key="10">
    <source>
        <dbReference type="ARBA" id="ARBA00048336"/>
    </source>
</evidence>
<evidence type="ECO:0000256" key="12">
    <source>
        <dbReference type="RuleBase" id="RU367080"/>
    </source>
</evidence>
<dbReference type="Pfam" id="PF04181">
    <property type="entry name" value="RPAP2_Rtr1"/>
    <property type="match status" value="1"/>
</dbReference>
<evidence type="ECO:0000256" key="6">
    <source>
        <dbReference type="ARBA" id="ARBA00022833"/>
    </source>
</evidence>
<dbReference type="PANTHER" id="PTHR14732:SF0">
    <property type="entry name" value="RNA POLYMERASE II SUBUNIT B1 CTD PHOSPHATASE RPAP2-RELATED"/>
    <property type="match status" value="1"/>
</dbReference>
<accession>A0AA39R1G8</accession>
<keyword evidence="3 12" id="KW-0479">Metal-binding</keyword>
<dbReference type="Gene3D" id="1.25.40.820">
    <property type="match status" value="1"/>
</dbReference>